<protein>
    <submittedName>
        <fullName evidence="1">Uncharacterized protein</fullName>
    </submittedName>
</protein>
<proteinExistence type="predicted"/>
<reference evidence="2" key="1">
    <citation type="submission" date="2019-04" db="EMBL/GenBank/DDBJ databases">
        <authorList>
            <person name="Melise S."/>
            <person name="Noan J."/>
            <person name="Okalmin O."/>
        </authorList>
    </citation>
    <scope>NUCLEOTIDE SEQUENCE</scope>
    <source>
        <strain evidence="2">FN9</strain>
    </source>
</reference>
<accession>A0A2H3G9Y0</accession>
<reference evidence="1" key="2">
    <citation type="submission" date="2021-03" db="EMBL/GenBank/DDBJ databases">
        <authorList>
            <person name="Alouane T."/>
            <person name="Langin T."/>
            <person name="Bonhomme L."/>
        </authorList>
    </citation>
    <scope>NUCLEOTIDE SEQUENCE</scope>
    <source>
        <strain evidence="1">MDC_Fg202</strain>
    </source>
</reference>
<name>A0A2H3G9Y0_GIBZA</name>
<sequence>MSNPSPHAVLTLPVDIPRITSTSENSDLNYFGPVNDEIPIEASKYIARVTDGVEEEVAHTLKAFLEITQSDCVGNPEEKKCCWFTVRSQKPTDEFHIPRWHQDGRMYPYDEGREEVVRSKYALVILGPPTLMLVPDEQSFAIERQSVSKFLRWCEDKDAPQPTPEERDEAELKQRKWLENEFKDTPKVQVGHGQVVRFSWGRVNSPIHSEPDFICDRIFISVLYGSEPELRQMADWRNTEYGKYEIEL</sequence>
<dbReference type="Proteomes" id="UP000746612">
    <property type="component" value="Unassembled WGS sequence"/>
</dbReference>
<dbReference type="AlphaFoldDB" id="A0A2H3G9Y0"/>
<evidence type="ECO:0000313" key="3">
    <source>
        <dbReference type="Proteomes" id="UP000746612"/>
    </source>
</evidence>
<evidence type="ECO:0000313" key="1">
    <source>
        <dbReference type="EMBL" id="CAG1968352.1"/>
    </source>
</evidence>
<dbReference type="EMBL" id="CAJPIJ010000076">
    <property type="protein sequence ID" value="CAG1968352.1"/>
    <property type="molecule type" value="Genomic_DNA"/>
</dbReference>
<dbReference type="EMBL" id="CAAKMV010000124">
    <property type="protein sequence ID" value="VIO56463.1"/>
    <property type="molecule type" value="Genomic_DNA"/>
</dbReference>
<gene>
    <name evidence="2" type="ORF">FUG_LOCUS211608</name>
    <name evidence="1" type="ORF">MDCFG202_LOCUS51061</name>
</gene>
<organism evidence="1 3">
    <name type="scientific">Gibberella zeae</name>
    <name type="common">Wheat head blight fungus</name>
    <name type="synonym">Fusarium graminearum</name>
    <dbReference type="NCBI Taxonomy" id="5518"/>
    <lineage>
        <taxon>Eukaryota</taxon>
        <taxon>Fungi</taxon>
        <taxon>Dikarya</taxon>
        <taxon>Ascomycota</taxon>
        <taxon>Pezizomycotina</taxon>
        <taxon>Sordariomycetes</taxon>
        <taxon>Hypocreomycetidae</taxon>
        <taxon>Hypocreales</taxon>
        <taxon>Nectriaceae</taxon>
        <taxon>Fusarium</taxon>
    </lineage>
</organism>
<evidence type="ECO:0000313" key="2">
    <source>
        <dbReference type="EMBL" id="VIO56463.1"/>
    </source>
</evidence>